<dbReference type="EMBL" id="JACSDY010000020">
    <property type="protein sequence ID" value="KAF7397134.1"/>
    <property type="molecule type" value="Genomic_DNA"/>
</dbReference>
<dbReference type="AlphaFoldDB" id="A0A834JYP7"/>
<comment type="caution">
    <text evidence="1">The sequence shown here is derived from an EMBL/GenBank/DDBJ whole genome shotgun (WGS) entry which is preliminary data.</text>
</comment>
<gene>
    <name evidence="1" type="ORF">H0235_016671</name>
</gene>
<protein>
    <submittedName>
        <fullName evidence="1">Uncharacterized protein</fullName>
    </submittedName>
</protein>
<organism evidence="1 2">
    <name type="scientific">Vespula pensylvanica</name>
    <name type="common">Western yellow jacket</name>
    <name type="synonym">Wasp</name>
    <dbReference type="NCBI Taxonomy" id="30213"/>
    <lineage>
        <taxon>Eukaryota</taxon>
        <taxon>Metazoa</taxon>
        <taxon>Ecdysozoa</taxon>
        <taxon>Arthropoda</taxon>
        <taxon>Hexapoda</taxon>
        <taxon>Insecta</taxon>
        <taxon>Pterygota</taxon>
        <taxon>Neoptera</taxon>
        <taxon>Endopterygota</taxon>
        <taxon>Hymenoptera</taxon>
        <taxon>Apocrita</taxon>
        <taxon>Aculeata</taxon>
        <taxon>Vespoidea</taxon>
        <taxon>Vespidae</taxon>
        <taxon>Vespinae</taxon>
        <taxon>Vespula</taxon>
    </lineage>
</organism>
<accession>A0A834JYP7</accession>
<evidence type="ECO:0000313" key="2">
    <source>
        <dbReference type="Proteomes" id="UP000600918"/>
    </source>
</evidence>
<dbReference type="Proteomes" id="UP000600918">
    <property type="component" value="Unassembled WGS sequence"/>
</dbReference>
<name>A0A834JYP7_VESPE</name>
<reference evidence="1" key="1">
    <citation type="journal article" date="2020" name="G3 (Bethesda)">
        <title>High-Quality Assemblies for Three Invasive Social Wasps from the &lt;i&gt;Vespula&lt;/i&gt; Genus.</title>
        <authorList>
            <person name="Harrop T.W.R."/>
            <person name="Guhlin J."/>
            <person name="McLaughlin G.M."/>
            <person name="Permina E."/>
            <person name="Stockwell P."/>
            <person name="Gilligan J."/>
            <person name="Le Lec M.F."/>
            <person name="Gruber M.A.M."/>
            <person name="Quinn O."/>
            <person name="Lovegrove M."/>
            <person name="Duncan E.J."/>
            <person name="Remnant E.J."/>
            <person name="Van Eeckhoven J."/>
            <person name="Graham B."/>
            <person name="Knapp R.A."/>
            <person name="Langford K.W."/>
            <person name="Kronenberg Z."/>
            <person name="Press M.O."/>
            <person name="Eacker S.M."/>
            <person name="Wilson-Rankin E.E."/>
            <person name="Purcell J."/>
            <person name="Lester P.J."/>
            <person name="Dearden P.K."/>
        </authorList>
    </citation>
    <scope>NUCLEOTIDE SEQUENCE</scope>
    <source>
        <strain evidence="1">Volc-1</strain>
    </source>
</reference>
<evidence type="ECO:0000313" key="1">
    <source>
        <dbReference type="EMBL" id="KAF7397134.1"/>
    </source>
</evidence>
<proteinExistence type="predicted"/>
<sequence>MSDTQIKEWFKRFESGSTSVESNPSSVIEEDLGIPKTVISEIISQDLNMSHVAKFGPRLLIDKLKNYRMETWNNLEQQKLSLCCGKCPKSNDKIKRFRVETTKKKLLIANTLQNVRW</sequence>
<keyword evidence="2" id="KW-1185">Reference proteome</keyword>